<dbReference type="InterPro" id="IPR007712">
    <property type="entry name" value="RelE/ParE_toxin"/>
</dbReference>
<dbReference type="OrthoDB" id="1098070at2"/>
<name>A0A1H5WX16_9BACT</name>
<dbReference type="Proteomes" id="UP000236736">
    <property type="component" value="Unassembled WGS sequence"/>
</dbReference>
<keyword evidence="1" id="KW-1277">Toxin-antitoxin system</keyword>
<proteinExistence type="predicted"/>
<organism evidence="2 3">
    <name type="scientific">Algoriphagus boritolerans DSM 17298 = JCM 18970</name>
    <dbReference type="NCBI Taxonomy" id="1120964"/>
    <lineage>
        <taxon>Bacteria</taxon>
        <taxon>Pseudomonadati</taxon>
        <taxon>Bacteroidota</taxon>
        <taxon>Cytophagia</taxon>
        <taxon>Cytophagales</taxon>
        <taxon>Cyclobacteriaceae</taxon>
        <taxon>Algoriphagus</taxon>
    </lineage>
</organism>
<dbReference type="RefSeq" id="WP_103924931.1">
    <property type="nucleotide sequence ID" value="NZ_FNVR01000011.1"/>
</dbReference>
<keyword evidence="3" id="KW-1185">Reference proteome</keyword>
<protein>
    <submittedName>
        <fullName evidence="2">ParE toxin of type II toxin-antitoxin system, parDE</fullName>
    </submittedName>
</protein>
<dbReference type="AlphaFoldDB" id="A0A1H5WX16"/>
<dbReference type="Gene3D" id="3.30.2310.20">
    <property type="entry name" value="RelE-like"/>
    <property type="match status" value="1"/>
</dbReference>
<dbReference type="EMBL" id="FNVR01000011">
    <property type="protein sequence ID" value="SEG03835.1"/>
    <property type="molecule type" value="Genomic_DNA"/>
</dbReference>
<reference evidence="3" key="1">
    <citation type="submission" date="2016-10" db="EMBL/GenBank/DDBJ databases">
        <authorList>
            <person name="Varghese N."/>
            <person name="Submissions S."/>
        </authorList>
    </citation>
    <scope>NUCLEOTIDE SEQUENCE [LARGE SCALE GENOMIC DNA]</scope>
    <source>
        <strain evidence="3">DSM 17298</strain>
    </source>
</reference>
<accession>A0A1H5WX16</accession>
<evidence type="ECO:0000256" key="1">
    <source>
        <dbReference type="ARBA" id="ARBA00022649"/>
    </source>
</evidence>
<sequence>MGRRKLIWSNLAKIKLFKILDFYTHRNKSSTYSKKLYREFNKTLLLVSKNPEMGIETELDSVRGIIVRDFILFYELRAEEIIVHTVWDTRQNPDDLKIK</sequence>
<gene>
    <name evidence="2" type="ORF">SAMN03080598_02273</name>
</gene>
<dbReference type="InterPro" id="IPR035093">
    <property type="entry name" value="RelE/ParE_toxin_dom_sf"/>
</dbReference>
<dbReference type="STRING" id="1120964.GCA_001313265_04653"/>
<evidence type="ECO:0000313" key="3">
    <source>
        <dbReference type="Proteomes" id="UP000236736"/>
    </source>
</evidence>
<evidence type="ECO:0000313" key="2">
    <source>
        <dbReference type="EMBL" id="SEG03835.1"/>
    </source>
</evidence>
<dbReference type="Pfam" id="PF05016">
    <property type="entry name" value="ParE_toxin"/>
    <property type="match status" value="1"/>
</dbReference>